<comment type="caution">
    <text evidence="1">The sequence shown here is derived from an EMBL/GenBank/DDBJ whole genome shotgun (WGS) entry which is preliminary data.</text>
</comment>
<keyword evidence="2" id="KW-1185">Reference proteome</keyword>
<evidence type="ECO:0008006" key="3">
    <source>
        <dbReference type="Google" id="ProtNLM"/>
    </source>
</evidence>
<dbReference type="EMBL" id="JAEUXJ010000001">
    <property type="protein sequence ID" value="MBL6454090.1"/>
    <property type="molecule type" value="Genomic_DNA"/>
</dbReference>
<organism evidence="1 2">
    <name type="scientific">Belnapia mucosa</name>
    <dbReference type="NCBI Taxonomy" id="2804532"/>
    <lineage>
        <taxon>Bacteria</taxon>
        <taxon>Pseudomonadati</taxon>
        <taxon>Pseudomonadota</taxon>
        <taxon>Alphaproteobacteria</taxon>
        <taxon>Acetobacterales</taxon>
        <taxon>Roseomonadaceae</taxon>
        <taxon>Belnapia</taxon>
    </lineage>
</organism>
<evidence type="ECO:0000313" key="1">
    <source>
        <dbReference type="EMBL" id="MBL6454090.1"/>
    </source>
</evidence>
<dbReference type="RefSeq" id="WP_202823821.1">
    <property type="nucleotide sequence ID" value="NZ_JAEUXJ010000001.1"/>
</dbReference>
<sequence>MYSAIALPDRGYRFIPAVFQYSGGVAALPGWRLERARFADPVPLAAGFARIAAYLQGLGLPLTAFCACELRSPAPFTDAGFRSFNEAYAGVLGEWGVLTGGHNPVARSNVCPEIAPPAEPSFHAFTYALPEAGAAPSFVVAGSGESMEGKATYAESTVAYRDLSPAGIRAKADYVLGEMERRMAALDATWQVTTGVQVYTIHDIHPFLGDALVRRGAARHGVTWQHCRPPVIDLEYEMDCRGLPLERVLPG</sequence>
<dbReference type="Proteomes" id="UP000606490">
    <property type="component" value="Unassembled WGS sequence"/>
</dbReference>
<gene>
    <name evidence="1" type="ORF">JMJ55_02070</name>
</gene>
<proteinExistence type="predicted"/>
<protein>
    <recommendedName>
        <fullName evidence="3">RidA family protein</fullName>
    </recommendedName>
</protein>
<accession>A0ABS1UXA9</accession>
<evidence type="ECO:0000313" key="2">
    <source>
        <dbReference type="Proteomes" id="UP000606490"/>
    </source>
</evidence>
<reference evidence="1 2" key="1">
    <citation type="submission" date="2021-01" db="EMBL/GenBank/DDBJ databases">
        <title>Belnapia mucosa sp. nov. and Belnapia arida sp. nov., isolated from the Tabernas Desert (Almeria, Spain).</title>
        <authorList>
            <person name="Molina-Menor E."/>
            <person name="Vidal-Verdu A."/>
            <person name="Calonge A."/>
            <person name="Satari L."/>
            <person name="Pereto Magraner J."/>
            <person name="Porcar Miralles M."/>
        </authorList>
    </citation>
    <scope>NUCLEOTIDE SEQUENCE [LARGE SCALE GENOMIC DNA]</scope>
    <source>
        <strain evidence="1 2">T6</strain>
    </source>
</reference>
<name>A0ABS1UXA9_9PROT</name>